<evidence type="ECO:0000256" key="1">
    <source>
        <dbReference type="ARBA" id="ARBA00004141"/>
    </source>
</evidence>
<feature type="transmembrane region" description="Helical" evidence="5">
    <location>
        <begin position="375"/>
        <end position="406"/>
    </location>
</feature>
<feature type="transmembrane region" description="Helical" evidence="5">
    <location>
        <begin position="201"/>
        <end position="225"/>
    </location>
</feature>
<comment type="caution">
    <text evidence="7">The sequence shown here is derived from an EMBL/GenBank/DDBJ whole genome shotgun (WGS) entry which is preliminary data.</text>
</comment>
<evidence type="ECO:0000256" key="4">
    <source>
        <dbReference type="ARBA" id="ARBA00023136"/>
    </source>
</evidence>
<sequence>MVLLPTLVGYRRTWLRADILAGLAAGAVVIPQAMAYATVARMPAQVGLYTCMVPMLVYAFLGGSRTLSTSTTSTIVTLTASALIAVGVTAGDTRALATLTIEVGLILLAARLLGLGTLVENVSEAALLGVKAAVGLTVGLAQIPRLLGIAVPATDGRFLTELPAVLRALPTTQPTTALLSAGLLALLIGLGLAAPRLPAPLIAVAVVIAATAVFNLSAHGVALVPPVPKGLAPLTLPDLGQAAKLLPGALTIALLAAVESLAAARAAPTRKGEPPPDDQQEMLATGAASALGGFFGALPSAGGFSQTAVNARAGARTQISQLTTVVLAVAVALWLAPVLRLLPDAALAALVLVAVGGLVNPAAFIRLARVSSRDLFVAAATTLVGLAAGLLAAVVTGVVVTLVLVLRELNQPQMFELHHELTDTPAQAPRPLLLRLETYLYTANMISTQDTVLTMVNARQPAPDVIMLEMRAQTEVGTTVLDRLHDLGDRLSAHGSQLWIVGLPPRALATARHNPWWQDWQRDGRIHATLDNALKAYASRPRSGSPPSDVTPETG</sequence>
<dbReference type="EMBL" id="BAAALS010000019">
    <property type="protein sequence ID" value="GAA1763309.1"/>
    <property type="molecule type" value="Genomic_DNA"/>
</dbReference>
<feature type="domain" description="SLC26A/SulP transporter" evidence="6">
    <location>
        <begin position="15"/>
        <end position="381"/>
    </location>
</feature>
<evidence type="ECO:0000256" key="5">
    <source>
        <dbReference type="SAM" id="Phobius"/>
    </source>
</evidence>
<feature type="transmembrane region" description="Helical" evidence="5">
    <location>
        <begin position="322"/>
        <end position="339"/>
    </location>
</feature>
<protein>
    <recommendedName>
        <fullName evidence="6">SLC26A/SulP transporter domain-containing protein</fullName>
    </recommendedName>
</protein>
<evidence type="ECO:0000259" key="6">
    <source>
        <dbReference type="Pfam" id="PF00916"/>
    </source>
</evidence>
<name>A0ABP4WY60_9ACTN</name>
<evidence type="ECO:0000256" key="3">
    <source>
        <dbReference type="ARBA" id="ARBA00022989"/>
    </source>
</evidence>
<dbReference type="PANTHER" id="PTHR11814">
    <property type="entry name" value="SULFATE TRANSPORTER"/>
    <property type="match status" value="1"/>
</dbReference>
<comment type="subcellular location">
    <subcellularLocation>
        <location evidence="1">Membrane</location>
        <topology evidence="1">Multi-pass membrane protein</topology>
    </subcellularLocation>
</comment>
<feature type="transmembrane region" description="Helical" evidence="5">
    <location>
        <begin position="95"/>
        <end position="114"/>
    </location>
</feature>
<keyword evidence="8" id="KW-1185">Reference proteome</keyword>
<gene>
    <name evidence="7" type="ORF">GCM10009681_37920</name>
</gene>
<feature type="transmembrane region" description="Helical" evidence="5">
    <location>
        <begin position="176"/>
        <end position="194"/>
    </location>
</feature>
<evidence type="ECO:0000313" key="8">
    <source>
        <dbReference type="Proteomes" id="UP001500655"/>
    </source>
</evidence>
<feature type="transmembrane region" description="Helical" evidence="5">
    <location>
        <begin position="46"/>
        <end position="64"/>
    </location>
</feature>
<dbReference type="SUPFAM" id="SSF52091">
    <property type="entry name" value="SpoIIaa-like"/>
    <property type="match status" value="1"/>
</dbReference>
<dbReference type="InterPro" id="IPR011547">
    <property type="entry name" value="SLC26A/SulP_dom"/>
</dbReference>
<feature type="transmembrane region" description="Helical" evidence="5">
    <location>
        <begin position="345"/>
        <end position="368"/>
    </location>
</feature>
<feature type="transmembrane region" description="Helical" evidence="5">
    <location>
        <begin position="70"/>
        <end position="88"/>
    </location>
</feature>
<accession>A0ABP4WY60</accession>
<reference evidence="8" key="1">
    <citation type="journal article" date="2019" name="Int. J. Syst. Evol. Microbiol.">
        <title>The Global Catalogue of Microorganisms (GCM) 10K type strain sequencing project: providing services to taxonomists for standard genome sequencing and annotation.</title>
        <authorList>
            <consortium name="The Broad Institute Genomics Platform"/>
            <consortium name="The Broad Institute Genome Sequencing Center for Infectious Disease"/>
            <person name="Wu L."/>
            <person name="Ma J."/>
        </authorList>
    </citation>
    <scope>NUCLEOTIDE SEQUENCE [LARGE SCALE GENOMIC DNA]</scope>
    <source>
        <strain evidence="8">JCM 13249</strain>
    </source>
</reference>
<keyword evidence="3 5" id="KW-1133">Transmembrane helix</keyword>
<proteinExistence type="predicted"/>
<feature type="transmembrane region" description="Helical" evidence="5">
    <location>
        <begin position="20"/>
        <end position="39"/>
    </location>
</feature>
<evidence type="ECO:0000256" key="2">
    <source>
        <dbReference type="ARBA" id="ARBA00022692"/>
    </source>
</evidence>
<evidence type="ECO:0000313" key="7">
    <source>
        <dbReference type="EMBL" id="GAA1763309.1"/>
    </source>
</evidence>
<dbReference type="InterPro" id="IPR001902">
    <property type="entry name" value="SLC26A/SulP_fam"/>
</dbReference>
<keyword evidence="2 5" id="KW-0812">Transmembrane</keyword>
<dbReference type="Gene3D" id="3.30.750.24">
    <property type="entry name" value="STAS domain"/>
    <property type="match status" value="1"/>
</dbReference>
<dbReference type="Pfam" id="PF00916">
    <property type="entry name" value="Sulfate_transp"/>
    <property type="match status" value="1"/>
</dbReference>
<keyword evidence="4 5" id="KW-0472">Membrane</keyword>
<dbReference type="Proteomes" id="UP001500655">
    <property type="component" value="Unassembled WGS sequence"/>
</dbReference>
<dbReference type="RefSeq" id="WP_344083468.1">
    <property type="nucleotide sequence ID" value="NZ_BAAALS010000019.1"/>
</dbReference>
<dbReference type="InterPro" id="IPR036513">
    <property type="entry name" value="STAS_dom_sf"/>
</dbReference>
<organism evidence="7 8">
    <name type="scientific">Luedemannella helvata</name>
    <dbReference type="NCBI Taxonomy" id="349315"/>
    <lineage>
        <taxon>Bacteria</taxon>
        <taxon>Bacillati</taxon>
        <taxon>Actinomycetota</taxon>
        <taxon>Actinomycetes</taxon>
        <taxon>Micromonosporales</taxon>
        <taxon>Micromonosporaceae</taxon>
        <taxon>Luedemannella</taxon>
    </lineage>
</organism>